<protein>
    <recommendedName>
        <fullName evidence="6">Ubiquitin-like protein 7</fullName>
    </recommendedName>
</protein>
<sequence length="471" mass="51443">MKIKGIKRYINEAELIYCGNILDDDSTLQSCGLKPGVMVHVLKKKEKDIPLPVRSMTEADVQELVMAFRTFTRHPSYRSALHRLSRPEVLENIMMATPGLSDDPVALSIIQDPELLVHMENADTVRRIAELHPSLTEAANHIAAAVHEEAATGSAANQGSSSGYSYSLDALSDEEEMDSSQMWFIALPMSDNCFLATLKYWRFLLIIVVTTPMFQSSDSQPRGSEGLSRQQSYSTITAAQLAAALASATGLFPASSRTNGSGTSTGAGPSSSSSLITPEMFSQAMQQAIANVGPNTGPSDAVTAAASSGGSEGNPDMQTAASGLSRQLQQMHELGLTDDAINVQALQATGGDVHAAIDIVFSGALPPDTHKQEFPCGDYEADSYTIDDDYDCDEFIESYNENENEFRQNKTYIRDMEDPLEMYNDQQFKRRYRFDKNTVVNVLVPLISIHNTTMRLTDVTTTENTGCFEIL</sequence>
<proteinExistence type="predicted"/>
<dbReference type="PROSITE" id="PS50053">
    <property type="entry name" value="UBIQUITIN_2"/>
    <property type="match status" value="1"/>
</dbReference>
<dbReference type="PANTHER" id="PTHR10677">
    <property type="entry name" value="UBIQUILIN"/>
    <property type="match status" value="1"/>
</dbReference>
<feature type="region of interest" description="Disordered" evidence="1">
    <location>
        <begin position="255"/>
        <end position="275"/>
    </location>
</feature>
<feature type="compositionally biased region" description="Polar residues" evidence="1">
    <location>
        <begin position="316"/>
        <end position="325"/>
    </location>
</feature>
<dbReference type="EMBL" id="JAJSOF020000009">
    <property type="protein sequence ID" value="KAJ4446849.1"/>
    <property type="molecule type" value="Genomic_DNA"/>
</dbReference>
<reference evidence="4 5" key="1">
    <citation type="journal article" date="2022" name="Allergy">
        <title>Genome assembly and annotation of Periplaneta americana reveal a comprehensive cockroach allergen profile.</title>
        <authorList>
            <person name="Wang L."/>
            <person name="Xiong Q."/>
            <person name="Saelim N."/>
            <person name="Wang L."/>
            <person name="Nong W."/>
            <person name="Wan A.T."/>
            <person name="Shi M."/>
            <person name="Liu X."/>
            <person name="Cao Q."/>
            <person name="Hui J.H.L."/>
            <person name="Sookrung N."/>
            <person name="Leung T.F."/>
            <person name="Tungtrongchitr A."/>
            <person name="Tsui S.K.W."/>
        </authorList>
    </citation>
    <scope>NUCLEOTIDE SEQUENCE [LARGE SCALE GENOMIC DNA]</scope>
    <source>
        <strain evidence="4">PWHHKU_190912</strain>
    </source>
</reference>
<dbReference type="CDD" id="cd14326">
    <property type="entry name" value="UBA_UBL7"/>
    <property type="match status" value="1"/>
</dbReference>
<comment type="caution">
    <text evidence="4">The sequence shown here is derived from an EMBL/GenBank/DDBJ whole genome shotgun (WGS) entry which is preliminary data.</text>
</comment>
<dbReference type="SUPFAM" id="SSF54236">
    <property type="entry name" value="Ubiquitin-like"/>
    <property type="match status" value="1"/>
</dbReference>
<dbReference type="InterPro" id="IPR015496">
    <property type="entry name" value="Ubiquilin"/>
</dbReference>
<feature type="region of interest" description="Disordered" evidence="1">
    <location>
        <begin position="293"/>
        <end position="325"/>
    </location>
</feature>
<feature type="domain" description="Ubiquitin-like" evidence="3">
    <location>
        <begin position="11"/>
        <end position="48"/>
    </location>
</feature>
<dbReference type="Proteomes" id="UP001148838">
    <property type="component" value="Unassembled WGS sequence"/>
</dbReference>
<accession>A0ABQ8TK66</accession>
<dbReference type="SMART" id="SM00165">
    <property type="entry name" value="UBA"/>
    <property type="match status" value="1"/>
</dbReference>
<evidence type="ECO:0000259" key="3">
    <source>
        <dbReference type="PROSITE" id="PS50053"/>
    </source>
</evidence>
<dbReference type="InterPro" id="IPR015940">
    <property type="entry name" value="UBA"/>
</dbReference>
<organism evidence="4 5">
    <name type="scientific">Periplaneta americana</name>
    <name type="common">American cockroach</name>
    <name type="synonym">Blatta americana</name>
    <dbReference type="NCBI Taxonomy" id="6978"/>
    <lineage>
        <taxon>Eukaryota</taxon>
        <taxon>Metazoa</taxon>
        <taxon>Ecdysozoa</taxon>
        <taxon>Arthropoda</taxon>
        <taxon>Hexapoda</taxon>
        <taxon>Insecta</taxon>
        <taxon>Pterygota</taxon>
        <taxon>Neoptera</taxon>
        <taxon>Polyneoptera</taxon>
        <taxon>Dictyoptera</taxon>
        <taxon>Blattodea</taxon>
        <taxon>Blattoidea</taxon>
        <taxon>Blattidae</taxon>
        <taxon>Blattinae</taxon>
        <taxon>Periplaneta</taxon>
    </lineage>
</organism>
<dbReference type="SUPFAM" id="SSF46934">
    <property type="entry name" value="UBA-like"/>
    <property type="match status" value="1"/>
</dbReference>
<dbReference type="InterPro" id="IPR000626">
    <property type="entry name" value="Ubiquitin-like_dom"/>
</dbReference>
<evidence type="ECO:0000259" key="2">
    <source>
        <dbReference type="PROSITE" id="PS50030"/>
    </source>
</evidence>
<evidence type="ECO:0000313" key="4">
    <source>
        <dbReference type="EMBL" id="KAJ4446849.1"/>
    </source>
</evidence>
<dbReference type="InterPro" id="IPR047878">
    <property type="entry name" value="UBL7_UBA"/>
</dbReference>
<evidence type="ECO:0000256" key="1">
    <source>
        <dbReference type="SAM" id="MobiDB-lite"/>
    </source>
</evidence>
<evidence type="ECO:0000313" key="5">
    <source>
        <dbReference type="Proteomes" id="UP001148838"/>
    </source>
</evidence>
<dbReference type="InterPro" id="IPR009060">
    <property type="entry name" value="UBA-like_sf"/>
</dbReference>
<keyword evidence="5" id="KW-1185">Reference proteome</keyword>
<feature type="domain" description="UBA" evidence="2">
    <location>
        <begin position="314"/>
        <end position="363"/>
    </location>
</feature>
<dbReference type="Gene3D" id="3.10.20.90">
    <property type="entry name" value="Phosphatidylinositol 3-kinase Catalytic Subunit, Chain A, domain 1"/>
    <property type="match status" value="1"/>
</dbReference>
<gene>
    <name evidence="4" type="ORF">ANN_13548</name>
</gene>
<dbReference type="PANTHER" id="PTHR10677:SF25">
    <property type="entry name" value="UBIQUITIN-LIKE PROTEIN 7"/>
    <property type="match status" value="1"/>
</dbReference>
<evidence type="ECO:0008006" key="6">
    <source>
        <dbReference type="Google" id="ProtNLM"/>
    </source>
</evidence>
<dbReference type="Gene3D" id="1.10.8.10">
    <property type="entry name" value="DNA helicase RuvA subunit, C-terminal domain"/>
    <property type="match status" value="1"/>
</dbReference>
<dbReference type="PROSITE" id="PS50030">
    <property type="entry name" value="UBA"/>
    <property type="match status" value="1"/>
</dbReference>
<name>A0ABQ8TK66_PERAM</name>
<dbReference type="InterPro" id="IPR029071">
    <property type="entry name" value="Ubiquitin-like_domsf"/>
</dbReference>